<dbReference type="InterPro" id="IPR001444">
    <property type="entry name" value="Flag_bb_rod_N"/>
</dbReference>
<evidence type="ECO:0000313" key="9">
    <source>
        <dbReference type="EMBL" id="KUK36200.1"/>
    </source>
</evidence>
<name>A0A101FFQ7_9THEO</name>
<dbReference type="PANTHER" id="PTHR30435:SF2">
    <property type="entry name" value="FLAGELLAR BASAL-BODY ROD PROTEIN FLGC"/>
    <property type="match status" value="1"/>
</dbReference>
<dbReference type="InterPro" id="IPR006299">
    <property type="entry name" value="FlgC"/>
</dbReference>
<keyword evidence="9" id="KW-0282">Flagellum</keyword>
<keyword evidence="4 6" id="KW-0975">Bacterial flagellum</keyword>
<proteinExistence type="inferred from homology"/>
<feature type="domain" description="Flagellar basal-body/hook protein C-terminal" evidence="8">
    <location>
        <begin position="101"/>
        <end position="143"/>
    </location>
</feature>
<comment type="subunit">
    <text evidence="5 6">The basal body constitutes a major portion of the flagellar organelle and consists of four rings (L,P,S, and M) mounted on a central rod. The rod consists of about 26 subunits of FlgG in the distal portion, and FlgB, FlgC and FlgF are thought to build up the proximal portion of the rod with about 6 subunits each.</text>
</comment>
<evidence type="ECO:0000313" key="10">
    <source>
        <dbReference type="Proteomes" id="UP000053326"/>
    </source>
</evidence>
<reference evidence="10" key="1">
    <citation type="journal article" date="2015" name="MBio">
        <title>Genome-Resolved Metagenomic Analysis Reveals Roles for Candidate Phyla and Other Microbial Community Members in Biogeochemical Transformations in Oil Reservoirs.</title>
        <authorList>
            <person name="Hu P."/>
            <person name="Tom L."/>
            <person name="Singh A."/>
            <person name="Thomas B.C."/>
            <person name="Baker B.J."/>
            <person name="Piceno Y.M."/>
            <person name="Andersen G.L."/>
            <person name="Banfield J.F."/>
        </authorList>
    </citation>
    <scope>NUCLEOTIDE SEQUENCE [LARGE SCALE GENOMIC DNA]</scope>
</reference>
<evidence type="ECO:0000256" key="1">
    <source>
        <dbReference type="ARBA" id="ARBA00004117"/>
    </source>
</evidence>
<protein>
    <recommendedName>
        <fullName evidence="3 6">Flagellar basal-body rod protein FlgC</fullName>
    </recommendedName>
</protein>
<dbReference type="PANTHER" id="PTHR30435">
    <property type="entry name" value="FLAGELLAR PROTEIN"/>
    <property type="match status" value="1"/>
</dbReference>
<sequence>MAMGLFTGFQISGSGLTAQRLRLDVIAGNIANAETTRSGEVDADGRPLPYRRKMVVLEAGRPFDYYLGKKDPCGVRVRGIVEDAAPPRLVYNPDHPDADPQGYVRMPNVNVLEEMVDLIDATRAYEANVAALNATKEMCLRALDIGRR</sequence>
<dbReference type="InterPro" id="IPR010930">
    <property type="entry name" value="Flg_bb/hook_C_dom"/>
</dbReference>
<evidence type="ECO:0000259" key="8">
    <source>
        <dbReference type="Pfam" id="PF06429"/>
    </source>
</evidence>
<evidence type="ECO:0000256" key="5">
    <source>
        <dbReference type="ARBA" id="ARBA00025933"/>
    </source>
</evidence>
<dbReference type="GO" id="GO:0030694">
    <property type="term" value="C:bacterial-type flagellum basal body, rod"/>
    <property type="evidence" value="ECO:0007669"/>
    <property type="project" value="UniProtKB-UniRule"/>
</dbReference>
<dbReference type="OMA" id="YVAYPNI"/>
<feature type="domain" description="Flagellar basal body rod protein N-terminal" evidence="7">
    <location>
        <begin position="10"/>
        <end position="36"/>
    </location>
</feature>
<keyword evidence="9" id="KW-0969">Cilium</keyword>
<keyword evidence="9" id="KW-0966">Cell projection</keyword>
<dbReference type="NCBIfam" id="TIGR01395">
    <property type="entry name" value="FlgC"/>
    <property type="match status" value="1"/>
</dbReference>
<evidence type="ECO:0000256" key="4">
    <source>
        <dbReference type="ARBA" id="ARBA00023143"/>
    </source>
</evidence>
<dbReference type="PATRIC" id="fig|85874.4.peg.507"/>
<dbReference type="Proteomes" id="UP000053326">
    <property type="component" value="Unassembled WGS sequence"/>
</dbReference>
<dbReference type="Pfam" id="PF00460">
    <property type="entry name" value="Flg_bb_rod"/>
    <property type="match status" value="1"/>
</dbReference>
<evidence type="ECO:0000256" key="6">
    <source>
        <dbReference type="RuleBase" id="RU362062"/>
    </source>
</evidence>
<accession>A0A101FFQ7</accession>
<comment type="subcellular location">
    <subcellularLocation>
        <location evidence="1 6">Bacterial flagellum basal body</location>
    </subcellularLocation>
</comment>
<dbReference type="AlphaFoldDB" id="A0A101FFQ7"/>
<comment type="similarity">
    <text evidence="2">Belongs to the flagella basal body rod proteins family.</text>
</comment>
<gene>
    <name evidence="9" type="ORF">XD66_1091</name>
</gene>
<evidence type="ECO:0000256" key="3">
    <source>
        <dbReference type="ARBA" id="ARBA00017941"/>
    </source>
</evidence>
<evidence type="ECO:0000256" key="2">
    <source>
        <dbReference type="ARBA" id="ARBA00009677"/>
    </source>
</evidence>
<evidence type="ECO:0000259" key="7">
    <source>
        <dbReference type="Pfam" id="PF00460"/>
    </source>
</evidence>
<organism evidence="9 10">
    <name type="scientific">Thermacetogenium phaeum</name>
    <dbReference type="NCBI Taxonomy" id="85874"/>
    <lineage>
        <taxon>Bacteria</taxon>
        <taxon>Bacillati</taxon>
        <taxon>Bacillota</taxon>
        <taxon>Clostridia</taxon>
        <taxon>Thermoanaerobacterales</taxon>
        <taxon>Thermoanaerobacteraceae</taxon>
        <taxon>Thermacetogenium</taxon>
    </lineage>
</organism>
<dbReference type="EMBL" id="LGFO01000142">
    <property type="protein sequence ID" value="KUK36200.1"/>
    <property type="molecule type" value="Genomic_DNA"/>
</dbReference>
<dbReference type="GO" id="GO:0071978">
    <property type="term" value="P:bacterial-type flagellum-dependent swarming motility"/>
    <property type="evidence" value="ECO:0007669"/>
    <property type="project" value="TreeGrafter"/>
</dbReference>
<dbReference type="Pfam" id="PF06429">
    <property type="entry name" value="Flg_bbr_C"/>
    <property type="match status" value="1"/>
</dbReference>
<comment type="caution">
    <text evidence="9">The sequence shown here is derived from an EMBL/GenBank/DDBJ whole genome shotgun (WGS) entry which is preliminary data.</text>
</comment>